<dbReference type="InterPro" id="IPR036875">
    <property type="entry name" value="Znf_CCHC_sf"/>
</dbReference>
<gene>
    <name evidence="4" type="ORF">Sradi_1252500</name>
</gene>
<evidence type="ECO:0000259" key="3">
    <source>
        <dbReference type="PROSITE" id="PS50158"/>
    </source>
</evidence>
<comment type="caution">
    <text evidence="4">The sequence shown here is derived from an EMBL/GenBank/DDBJ whole genome shotgun (WGS) entry which is preliminary data.</text>
</comment>
<dbReference type="Gene3D" id="4.10.60.10">
    <property type="entry name" value="Zinc finger, CCHC-type"/>
    <property type="match status" value="4"/>
</dbReference>
<dbReference type="PANTHER" id="PTHR46978">
    <property type="entry name" value="ZINC KNUCKLE (CCHC-TYPE) FAMILY PROTEIN"/>
    <property type="match status" value="1"/>
</dbReference>
<dbReference type="Pfam" id="PF00098">
    <property type="entry name" value="zf-CCHC"/>
    <property type="match status" value="3"/>
</dbReference>
<dbReference type="SMART" id="SM00343">
    <property type="entry name" value="ZnF_C2HC"/>
    <property type="match status" value="7"/>
</dbReference>
<reference evidence="4" key="2">
    <citation type="journal article" date="2024" name="Plant">
        <title>Genomic evolution and insights into agronomic trait innovations of Sesamum species.</title>
        <authorList>
            <person name="Miao H."/>
            <person name="Wang L."/>
            <person name="Qu L."/>
            <person name="Liu H."/>
            <person name="Sun Y."/>
            <person name="Le M."/>
            <person name="Wang Q."/>
            <person name="Wei S."/>
            <person name="Zheng Y."/>
            <person name="Lin W."/>
            <person name="Duan Y."/>
            <person name="Cao H."/>
            <person name="Xiong S."/>
            <person name="Wang X."/>
            <person name="Wei L."/>
            <person name="Li C."/>
            <person name="Ma Q."/>
            <person name="Ju M."/>
            <person name="Zhao R."/>
            <person name="Li G."/>
            <person name="Mu C."/>
            <person name="Tian Q."/>
            <person name="Mei H."/>
            <person name="Zhang T."/>
            <person name="Gao T."/>
            <person name="Zhang H."/>
        </authorList>
    </citation>
    <scope>NUCLEOTIDE SEQUENCE</scope>
    <source>
        <strain evidence="4">G02</strain>
    </source>
</reference>
<feature type="compositionally biased region" description="Polar residues" evidence="2">
    <location>
        <begin position="443"/>
        <end position="453"/>
    </location>
</feature>
<evidence type="ECO:0000313" key="4">
    <source>
        <dbReference type="EMBL" id="KAL0418390.1"/>
    </source>
</evidence>
<evidence type="ECO:0000256" key="1">
    <source>
        <dbReference type="PROSITE-ProRule" id="PRU00047"/>
    </source>
</evidence>
<evidence type="ECO:0000256" key="2">
    <source>
        <dbReference type="SAM" id="MobiDB-lite"/>
    </source>
</evidence>
<reference evidence="4" key="1">
    <citation type="submission" date="2020-06" db="EMBL/GenBank/DDBJ databases">
        <authorList>
            <person name="Li T."/>
            <person name="Hu X."/>
            <person name="Zhang T."/>
            <person name="Song X."/>
            <person name="Zhang H."/>
            <person name="Dai N."/>
            <person name="Sheng W."/>
            <person name="Hou X."/>
            <person name="Wei L."/>
        </authorList>
    </citation>
    <scope>NUCLEOTIDE SEQUENCE</scope>
    <source>
        <strain evidence="4">G02</strain>
        <tissue evidence="4">Leaf</tissue>
    </source>
</reference>
<dbReference type="GO" id="GO:0003676">
    <property type="term" value="F:nucleic acid binding"/>
    <property type="evidence" value="ECO:0007669"/>
    <property type="project" value="InterPro"/>
</dbReference>
<organism evidence="4">
    <name type="scientific">Sesamum radiatum</name>
    <name type="common">Black benniseed</name>
    <dbReference type="NCBI Taxonomy" id="300843"/>
    <lineage>
        <taxon>Eukaryota</taxon>
        <taxon>Viridiplantae</taxon>
        <taxon>Streptophyta</taxon>
        <taxon>Embryophyta</taxon>
        <taxon>Tracheophyta</taxon>
        <taxon>Spermatophyta</taxon>
        <taxon>Magnoliopsida</taxon>
        <taxon>eudicotyledons</taxon>
        <taxon>Gunneridae</taxon>
        <taxon>Pentapetalae</taxon>
        <taxon>asterids</taxon>
        <taxon>lamiids</taxon>
        <taxon>Lamiales</taxon>
        <taxon>Pedaliaceae</taxon>
        <taxon>Sesamum</taxon>
    </lineage>
</organism>
<dbReference type="PANTHER" id="PTHR46978:SF1">
    <property type="entry name" value="ZINC KNUCKLE (CCHC-TYPE) FAMILY PROTEIN"/>
    <property type="match status" value="1"/>
</dbReference>
<dbReference type="PROSITE" id="PS50158">
    <property type="entry name" value="ZF_CCHC"/>
    <property type="match status" value="3"/>
</dbReference>
<feature type="compositionally biased region" description="Basic and acidic residues" evidence="2">
    <location>
        <begin position="349"/>
        <end position="359"/>
    </location>
</feature>
<keyword evidence="1" id="KW-0479">Metal-binding</keyword>
<feature type="domain" description="CCHC-type" evidence="3">
    <location>
        <begin position="313"/>
        <end position="328"/>
    </location>
</feature>
<accession>A0AAW2ULW1</accession>
<feature type="compositionally biased region" description="Polar residues" evidence="2">
    <location>
        <begin position="422"/>
        <end position="434"/>
    </location>
</feature>
<name>A0AAW2ULW1_SESRA</name>
<dbReference type="AlphaFoldDB" id="A0AAW2ULW1"/>
<feature type="domain" description="CCHC-type" evidence="3">
    <location>
        <begin position="210"/>
        <end position="225"/>
    </location>
</feature>
<proteinExistence type="predicted"/>
<dbReference type="GO" id="GO:0008270">
    <property type="term" value="F:zinc ion binding"/>
    <property type="evidence" value="ECO:0007669"/>
    <property type="project" value="UniProtKB-KW"/>
</dbReference>
<sequence>MGKKEKKVKVEEYSSPEEDKRKRKNPIEAAITDDDAEANEDLSLKIVQKAMLRTSSIDPRSNGVSEIVTNLKEEKKKKEKKKRKKSDGIEVPADPVSTDVDTGFRDFCGDLFLVDNVIDKEKTEADKAIEISDKAVETNPVDVLDNAVLRKLLRGPRYFDPPDNSWGACYNCGEEGHTTVNCTSAKRKKPCFVCGSFEHNAKQCTKGRDCFICKQQGHRAKDCPEKNKSSKICLKCGDLGHDMFSCRNDYCPDDLKEIQCYICGRFGHLCCRNYSDPGPREVSCYRCGLSGHTGLACTGSQWDTNGIVSAHSCYKCGLEGHFARECTNSKRAGKRNREPSTPKQRSSRSNRDWDHKDVRSAPQDLGKSRRKKKSQHTEFASAVQKKHRGGWITEDPGDYYSTKPKSNNWRSPVTPKDRRSKISASNGDYASSSHSSKKPRKLNFNNSASNGSSKFYHHRYSASRFGNSGNDWGGRNYEWW</sequence>
<feature type="region of interest" description="Disordered" evidence="2">
    <location>
        <begin position="1"/>
        <end position="35"/>
    </location>
</feature>
<feature type="region of interest" description="Disordered" evidence="2">
    <location>
        <begin position="329"/>
        <end position="453"/>
    </location>
</feature>
<keyword evidence="1" id="KW-0863">Zinc-finger</keyword>
<protein>
    <recommendedName>
        <fullName evidence="3">CCHC-type domain-containing protein</fullName>
    </recommendedName>
</protein>
<keyword evidence="1" id="KW-0862">Zinc</keyword>
<dbReference type="SUPFAM" id="SSF57756">
    <property type="entry name" value="Retrovirus zinc finger-like domains"/>
    <property type="match status" value="3"/>
</dbReference>
<feature type="compositionally biased region" description="Basic and acidic residues" evidence="2">
    <location>
        <begin position="8"/>
        <end position="20"/>
    </location>
</feature>
<dbReference type="EMBL" id="JACGWJ010000005">
    <property type="protein sequence ID" value="KAL0418390.1"/>
    <property type="molecule type" value="Genomic_DNA"/>
</dbReference>
<feature type="domain" description="CCHC-type" evidence="3">
    <location>
        <begin position="169"/>
        <end position="184"/>
    </location>
</feature>
<dbReference type="InterPro" id="IPR001878">
    <property type="entry name" value="Znf_CCHC"/>
</dbReference>